<organism evidence="2 3">
    <name type="scientific">Desulfobacter latus</name>
    <dbReference type="NCBI Taxonomy" id="2292"/>
    <lineage>
        <taxon>Bacteria</taxon>
        <taxon>Pseudomonadati</taxon>
        <taxon>Thermodesulfobacteriota</taxon>
        <taxon>Desulfobacteria</taxon>
        <taxon>Desulfobacterales</taxon>
        <taxon>Desulfobacteraceae</taxon>
        <taxon>Desulfobacter</taxon>
    </lineage>
</organism>
<dbReference type="InterPro" id="IPR018770">
    <property type="entry name" value="ChloroindolylP_hydrolase"/>
</dbReference>
<dbReference type="Pfam" id="PF10112">
    <property type="entry name" value="Halogen_Hydrol"/>
    <property type="match status" value="1"/>
</dbReference>
<feature type="transmembrane region" description="Helical" evidence="1">
    <location>
        <begin position="7"/>
        <end position="23"/>
    </location>
</feature>
<evidence type="ECO:0000313" key="3">
    <source>
        <dbReference type="Proteomes" id="UP000553343"/>
    </source>
</evidence>
<protein>
    <submittedName>
        <fullName evidence="2">5-bromo-4-chloroindolyl phosphate hydrolysis family protein</fullName>
    </submittedName>
</protein>
<keyword evidence="1" id="KW-1133">Transmembrane helix</keyword>
<keyword evidence="1" id="KW-0472">Membrane</keyword>
<reference evidence="2 3" key="1">
    <citation type="submission" date="2020-06" db="EMBL/GenBank/DDBJ databases">
        <title>High-quality draft genome of sulfate reducer Desulfobacter latus type strain AcrS2 isolated from marine sediment.</title>
        <authorList>
            <person name="Hoppe M."/>
            <person name="Larsen C.K."/>
            <person name="Marshall I.P.G."/>
            <person name="Schramm A."/>
            <person name="Marietou A.G."/>
        </authorList>
    </citation>
    <scope>NUCLEOTIDE SEQUENCE [LARGE SCALE GENOMIC DNA]</scope>
    <source>
        <strain evidence="2 3">AcRS2</strain>
    </source>
</reference>
<dbReference type="AlphaFoldDB" id="A0A850TCG7"/>
<evidence type="ECO:0000313" key="2">
    <source>
        <dbReference type="EMBL" id="NWH05086.1"/>
    </source>
</evidence>
<feature type="transmembrane region" description="Helical" evidence="1">
    <location>
        <begin position="29"/>
        <end position="50"/>
    </location>
</feature>
<accession>A0A850TCG7</accession>
<keyword evidence="3" id="KW-1185">Reference proteome</keyword>
<keyword evidence="1" id="KW-0812">Transmembrane</keyword>
<dbReference type="RefSeq" id="WP_178366543.1">
    <property type="nucleotide sequence ID" value="NZ_JACADJ010000024.1"/>
</dbReference>
<proteinExistence type="predicted"/>
<dbReference type="Proteomes" id="UP000553343">
    <property type="component" value="Unassembled WGS sequence"/>
</dbReference>
<evidence type="ECO:0000256" key="1">
    <source>
        <dbReference type="SAM" id="Phobius"/>
    </source>
</evidence>
<comment type="caution">
    <text evidence="2">The sequence shown here is derived from an EMBL/GenBank/DDBJ whole genome shotgun (WGS) entry which is preliminary data.</text>
</comment>
<gene>
    <name evidence="2" type="ORF">HXW94_08835</name>
</gene>
<dbReference type="EMBL" id="JACADJ010000024">
    <property type="protein sequence ID" value="NWH05086.1"/>
    <property type="molecule type" value="Genomic_DNA"/>
</dbReference>
<sequence>MQVNWKVNMVISALVTVGAYFAADMMLEFKWWVDVIISLFFGGIVNQLILRDKKEDSEIEVVPGLTRQELKETLALGRDWVNKLEKLTTQLDRAHPDTAVKIRDIAATVSTLFTNFEHDPKDLTTNNAKRLINDHLPRAHKFLMAYSGLACAGRLTDNEQAKLADMERKITTIRESFSKHLEAFRSNDFTQLQVEGQSMETIYNLDI</sequence>
<name>A0A850TCG7_9BACT</name>